<comment type="caution">
    <text evidence="2">The sequence shown here is derived from an EMBL/GenBank/DDBJ whole genome shotgun (WGS) entry which is preliminary data.</text>
</comment>
<dbReference type="AlphaFoldDB" id="A0A834JMS3"/>
<name>A0A834JMS3_VESVU</name>
<keyword evidence="1" id="KW-0732">Signal</keyword>
<feature type="signal peptide" evidence="1">
    <location>
        <begin position="1"/>
        <end position="20"/>
    </location>
</feature>
<dbReference type="EMBL" id="JACSEA010000010">
    <property type="protein sequence ID" value="KAF7391074.1"/>
    <property type="molecule type" value="Genomic_DNA"/>
</dbReference>
<evidence type="ECO:0000313" key="2">
    <source>
        <dbReference type="EMBL" id="KAF7391074.1"/>
    </source>
</evidence>
<organism evidence="2 3">
    <name type="scientific">Vespula vulgaris</name>
    <name type="common">Yellow jacket</name>
    <name type="synonym">Wasp</name>
    <dbReference type="NCBI Taxonomy" id="7454"/>
    <lineage>
        <taxon>Eukaryota</taxon>
        <taxon>Metazoa</taxon>
        <taxon>Ecdysozoa</taxon>
        <taxon>Arthropoda</taxon>
        <taxon>Hexapoda</taxon>
        <taxon>Insecta</taxon>
        <taxon>Pterygota</taxon>
        <taxon>Neoptera</taxon>
        <taxon>Endopterygota</taxon>
        <taxon>Hymenoptera</taxon>
        <taxon>Apocrita</taxon>
        <taxon>Aculeata</taxon>
        <taxon>Vespoidea</taxon>
        <taxon>Vespidae</taxon>
        <taxon>Vespinae</taxon>
        <taxon>Vespula</taxon>
    </lineage>
</organism>
<reference evidence="2" key="1">
    <citation type="journal article" date="2020" name="G3 (Bethesda)">
        <title>High-Quality Assemblies for Three Invasive Social Wasps from the &lt;i&gt;Vespula&lt;/i&gt; Genus.</title>
        <authorList>
            <person name="Harrop T.W.R."/>
            <person name="Guhlin J."/>
            <person name="McLaughlin G.M."/>
            <person name="Permina E."/>
            <person name="Stockwell P."/>
            <person name="Gilligan J."/>
            <person name="Le Lec M.F."/>
            <person name="Gruber M.A.M."/>
            <person name="Quinn O."/>
            <person name="Lovegrove M."/>
            <person name="Duncan E.J."/>
            <person name="Remnant E.J."/>
            <person name="Van Eeckhoven J."/>
            <person name="Graham B."/>
            <person name="Knapp R.A."/>
            <person name="Langford K.W."/>
            <person name="Kronenberg Z."/>
            <person name="Press M.O."/>
            <person name="Eacker S.M."/>
            <person name="Wilson-Rankin E.E."/>
            <person name="Purcell J."/>
            <person name="Lester P.J."/>
            <person name="Dearden P.K."/>
        </authorList>
    </citation>
    <scope>NUCLEOTIDE SEQUENCE</scope>
    <source>
        <strain evidence="2">Marl-1</strain>
    </source>
</reference>
<sequence length="663" mass="75834">MHRLVPFFPFSYIFLSFALANNVQRPLLSHDQCLELNIANLEEYISTLNLANVPTIDSMIIGFECPVTALPFGILRSDWARLLLLRNAQEKGSIFAEKLECLFKLLIIAYQRLEQSLIPKKSFDRTSNSIGNNTMKTKFTSTNFSSEIVPSGNTNINVIDDHRENINGNKTNENGEKKDNAECLSMEFNKKTQGNNVKNDTMENHDSENVASYTNLQRFTKADCFENTVKYSFSQQVNKLLTNADVMMEIANEATYSSQNKEITKVSIYNELDNKKGVTLPLTISTMISSENGNVEVPMSTEKIASLASSTSTVKSNYARMSIEEFNSISSLSTIRPEIFEEMTSQKTQTKTKNDGLNVYNLTNIYETYKGDGSSDSSTATNFYSEIISPTDFEKFNTMNTVTKSADIKDSYAKNSVNDATNRQDFQEIISNELSISKNDNPTYDNPSNVGTNSMDYFDPLWNSIYDVFTRKPDEFYSSIDRFHHKVGDKLKRLPVHRKQPPGHVTKDHKANIEVSSLLSKTITFMTDSITETNKFKDLLDSQKCDHTNTNVENNFRFFYHYGERPEQKTRRNDREILDFIRIKCKNDCTRSRRQRTWTIHAILALNELQSEFWEKSLFGPSSERIELSEQARNFLEYAENTVNVFRLENLGSNGQTSIYRDA</sequence>
<evidence type="ECO:0000256" key="1">
    <source>
        <dbReference type="SAM" id="SignalP"/>
    </source>
</evidence>
<feature type="chain" id="PRO_5032616027" evidence="1">
    <location>
        <begin position="21"/>
        <end position="663"/>
    </location>
</feature>
<dbReference type="Proteomes" id="UP000614350">
    <property type="component" value="Unassembled WGS sequence"/>
</dbReference>
<accession>A0A834JMS3</accession>
<keyword evidence="3" id="KW-1185">Reference proteome</keyword>
<evidence type="ECO:0000313" key="3">
    <source>
        <dbReference type="Proteomes" id="UP000614350"/>
    </source>
</evidence>
<gene>
    <name evidence="2" type="ORF">HZH66_009554</name>
</gene>
<protein>
    <submittedName>
        <fullName evidence="2">Uncharacterized protein</fullName>
    </submittedName>
</protein>
<proteinExistence type="predicted"/>